<proteinExistence type="predicted"/>
<evidence type="ECO:0000313" key="1">
    <source>
        <dbReference type="EMBL" id="KAK0493738.1"/>
    </source>
</evidence>
<comment type="caution">
    <text evidence="1">The sequence shown here is derived from an EMBL/GenBank/DDBJ whole genome shotgun (WGS) entry which is preliminary data.</text>
</comment>
<dbReference type="AlphaFoldDB" id="A0AA39UM36"/>
<sequence length="183" mass="19928">MGTTANEATLSADLLPMDSTTIKKKKKSKKKSVAATTVTDFIPQQQLGATAKICSDMPQTLLLTFSQAIKEHTYHLGEEDGYFEASREVEQDSYQQGYNTAIAKLMAAGNQLDGDDTEDMEADDAFKHGREAEYQDGLEEGQLEAGKGALEHFFEGCSGGRKDGAAKEKERWIVAGHVELGIC</sequence>
<gene>
    <name evidence="1" type="ORF">EDD18DRAFT_1356196</name>
</gene>
<dbReference type="EMBL" id="JAUEPU010000023">
    <property type="protein sequence ID" value="KAK0493738.1"/>
    <property type="molecule type" value="Genomic_DNA"/>
</dbReference>
<organism evidence="1 2">
    <name type="scientific">Armillaria luteobubalina</name>
    <dbReference type="NCBI Taxonomy" id="153913"/>
    <lineage>
        <taxon>Eukaryota</taxon>
        <taxon>Fungi</taxon>
        <taxon>Dikarya</taxon>
        <taxon>Basidiomycota</taxon>
        <taxon>Agaricomycotina</taxon>
        <taxon>Agaricomycetes</taxon>
        <taxon>Agaricomycetidae</taxon>
        <taxon>Agaricales</taxon>
        <taxon>Marasmiineae</taxon>
        <taxon>Physalacriaceae</taxon>
        <taxon>Armillaria</taxon>
    </lineage>
</organism>
<accession>A0AA39UM36</accession>
<reference evidence="1" key="1">
    <citation type="submission" date="2023-06" db="EMBL/GenBank/DDBJ databases">
        <authorList>
            <consortium name="Lawrence Berkeley National Laboratory"/>
            <person name="Ahrendt S."/>
            <person name="Sahu N."/>
            <person name="Indic B."/>
            <person name="Wong-Bajracharya J."/>
            <person name="Merenyi Z."/>
            <person name="Ke H.-M."/>
            <person name="Monk M."/>
            <person name="Kocsube S."/>
            <person name="Drula E."/>
            <person name="Lipzen A."/>
            <person name="Balint B."/>
            <person name="Henrissat B."/>
            <person name="Andreopoulos B."/>
            <person name="Martin F.M."/>
            <person name="Harder C.B."/>
            <person name="Rigling D."/>
            <person name="Ford K.L."/>
            <person name="Foster G.D."/>
            <person name="Pangilinan J."/>
            <person name="Papanicolaou A."/>
            <person name="Barry K."/>
            <person name="LaButti K."/>
            <person name="Viragh M."/>
            <person name="Koriabine M."/>
            <person name="Yan M."/>
            <person name="Riley R."/>
            <person name="Champramary S."/>
            <person name="Plett K.L."/>
            <person name="Tsai I.J."/>
            <person name="Slot J."/>
            <person name="Sipos G."/>
            <person name="Plett J."/>
            <person name="Nagy L.G."/>
            <person name="Grigoriev I.V."/>
        </authorList>
    </citation>
    <scope>NUCLEOTIDE SEQUENCE</scope>
    <source>
        <strain evidence="1">HWK02</strain>
    </source>
</reference>
<evidence type="ECO:0000313" key="2">
    <source>
        <dbReference type="Proteomes" id="UP001175228"/>
    </source>
</evidence>
<keyword evidence="2" id="KW-1185">Reference proteome</keyword>
<protein>
    <submittedName>
        <fullName evidence="1">Uncharacterized protein</fullName>
    </submittedName>
</protein>
<name>A0AA39UM36_9AGAR</name>
<dbReference type="Proteomes" id="UP001175228">
    <property type="component" value="Unassembled WGS sequence"/>
</dbReference>